<dbReference type="InterPro" id="IPR006212">
    <property type="entry name" value="Furin_repeat"/>
</dbReference>
<keyword evidence="1" id="KW-0472">Membrane</keyword>
<dbReference type="InterPro" id="IPR000742">
    <property type="entry name" value="EGF"/>
</dbReference>
<reference evidence="3 4" key="2">
    <citation type="journal article" date="2013" name="Genome Biol. Evol.">
        <title>Genome sequencing of Giardia lamblia genotypes A2 and B isolates (DH and GS) and comparative analysis with the genomes of genotypes A1 and E (WB and Pig).</title>
        <authorList>
            <person name="Adam R.D."/>
            <person name="Dahlstrom E.W."/>
            <person name="Martens C.A."/>
            <person name="Bruno D.P."/>
            <person name="Barbian K.D."/>
            <person name="Ricklefs S.M."/>
            <person name="Hernandez M.M."/>
            <person name="Narla N.P."/>
            <person name="Patel R.B."/>
            <person name="Porcella S.F."/>
            <person name="Nash T.E."/>
        </authorList>
    </citation>
    <scope>NUCLEOTIDE SEQUENCE [LARGE SCALE GENOMIC DNA]</scope>
    <source>
        <strain evidence="3 4">DH</strain>
    </source>
</reference>
<dbReference type="AlphaFoldDB" id="V6TL57"/>
<dbReference type="Proteomes" id="UP000018320">
    <property type="component" value="Unassembled WGS sequence"/>
</dbReference>
<name>V6TL57_GIAIN</name>
<dbReference type="VEuPathDB" id="GiardiaDB:GL50803_0040591"/>
<dbReference type="SMART" id="SM00261">
    <property type="entry name" value="FU"/>
    <property type="match status" value="5"/>
</dbReference>
<accession>V6TL57</accession>
<feature type="domain" description="EGF-like" evidence="2">
    <location>
        <begin position="389"/>
        <end position="421"/>
    </location>
</feature>
<keyword evidence="1" id="KW-1133">Transmembrane helix</keyword>
<feature type="domain" description="EGF-like" evidence="2">
    <location>
        <begin position="437"/>
        <end position="475"/>
    </location>
</feature>
<dbReference type="SMART" id="SM00181">
    <property type="entry name" value="EGF"/>
    <property type="match status" value="5"/>
</dbReference>
<sequence length="707" mass="72046">VMATVTGTGDVRGAVLEMPQRPFSPWSLETPHTGEAARTPEIRYTGACLWGAHYPHSPRGSVAWCCVLYGLPAMFEKIIFGIAILQVVWAATTCTEATSDSQSGKCKQNMCNVWIGGSNFCSQCSTAAEHLVNGKCITTGEDAEGACTAKNDGTCTSCKAGFFLHRGGCYKIGTEPGNLICKDTQASQTQGVCKACSPGYFKNPTEPLDKTKESCIACNQTTAIDENKGVQNCATCTIENPAGALRLGKTATCKTCFEGFFVASGGTACTACNDDNCATCVGAGAGKCTRCKLKSAGGNDKEYLKVTDASSNSGECVNTAGCTGTHFPAENVGNQKQCISCGLAAHGGIDGCAECAPVQAAASTKTPAVTCTACAEGKKPNSAGTKCVSCPTKDCAKCTDDGICAECGSGKKLSPKKDLCLDACPAGTRTDANVCSLCHESCAECSGDAGATSCTACYPGYVLIYENNNAKGKCIPECTGDFMAHCAAGQCDGVIGGSKYCKKCEDGYVPINGICTAVGAAARDASMCTAGDGICTGCKGDYALLSGGCYGTKQLPGRLVCTATTDGSCTTCANGQNQNGGKCPECPANCEKCSGPNTCTKCLPGYYKGANSNCFKCTENDSNNGNGVTGIADCISCAPPTGGSGPVTCYVTQQKTDDGTGGDTGGDSTNKSGLSTGAIAGISVAVVVVVGGLVGFLCWWFICRGKA</sequence>
<feature type="domain" description="EGF-like" evidence="2">
    <location>
        <begin position="585"/>
        <end position="615"/>
    </location>
</feature>
<dbReference type="Pfam" id="PF03302">
    <property type="entry name" value="VSP"/>
    <property type="match status" value="2"/>
</dbReference>
<protein>
    <submittedName>
        <fullName evidence="3">Variant-specific surface protein</fullName>
    </submittedName>
</protein>
<feature type="domain" description="EGF-like" evidence="2">
    <location>
        <begin position="217"/>
        <end position="270"/>
    </location>
</feature>
<dbReference type="Gene3D" id="2.10.220.10">
    <property type="entry name" value="Hormone Receptor, Insulin-like Growth Factor Receptor 1, Chain A, domain 2"/>
    <property type="match status" value="2"/>
</dbReference>
<dbReference type="InterPro" id="IPR052798">
    <property type="entry name" value="Giardia_VSA"/>
</dbReference>
<evidence type="ECO:0000256" key="1">
    <source>
        <dbReference type="SAM" id="Phobius"/>
    </source>
</evidence>
<dbReference type="VEuPathDB" id="GiardiaDB:QR46_4636"/>
<keyword evidence="1" id="KW-0812">Transmembrane</keyword>
<proteinExistence type="predicted"/>
<dbReference type="SUPFAM" id="SSF57184">
    <property type="entry name" value="Growth factor receptor domain"/>
    <property type="match status" value="3"/>
</dbReference>
<dbReference type="EMBL" id="AHGT01000006">
    <property type="protein sequence ID" value="ESU39067.1"/>
    <property type="molecule type" value="Genomic_DNA"/>
</dbReference>
<evidence type="ECO:0000313" key="3">
    <source>
        <dbReference type="EMBL" id="ESU39067.1"/>
    </source>
</evidence>
<dbReference type="PANTHER" id="PTHR23275:SF100">
    <property type="entry name" value="EGF-LIKE DOMAIN-CONTAINING PROTEIN"/>
    <property type="match status" value="1"/>
</dbReference>
<gene>
    <name evidence="3" type="ORF">DHA2_150483</name>
</gene>
<feature type="domain" description="EGF-like" evidence="2">
    <location>
        <begin position="477"/>
        <end position="516"/>
    </location>
</feature>
<dbReference type="VEuPathDB" id="GiardiaDB:GL50581_5"/>
<reference evidence="4" key="1">
    <citation type="submission" date="2012-02" db="EMBL/GenBank/DDBJ databases">
        <title>Genome sequencing of Giardia lamblia Genotypes A2 and B isolates (DH and GS) and comparative analysis with the genomes of Genotypes A1 and E (WB and Pig).</title>
        <authorList>
            <person name="Adam R."/>
            <person name="Dahlstrom E."/>
            <person name="Martens C."/>
            <person name="Bruno D."/>
            <person name="Barbian K."/>
            <person name="Porcella S.F."/>
            <person name="Nash T."/>
        </authorList>
    </citation>
    <scope>NUCLEOTIDE SEQUENCE</scope>
    <source>
        <strain evidence="4">DH</strain>
    </source>
</reference>
<dbReference type="InterPro" id="IPR009030">
    <property type="entry name" value="Growth_fac_rcpt_cys_sf"/>
</dbReference>
<dbReference type="CDD" id="cd00064">
    <property type="entry name" value="FU"/>
    <property type="match status" value="1"/>
</dbReference>
<dbReference type="PANTHER" id="PTHR23275">
    <property type="entry name" value="CABRIOLET.-RELATED"/>
    <property type="match status" value="1"/>
</dbReference>
<organism evidence="3 4">
    <name type="scientific">Giardia intestinalis</name>
    <name type="common">Giardia lamblia</name>
    <dbReference type="NCBI Taxonomy" id="5741"/>
    <lineage>
        <taxon>Eukaryota</taxon>
        <taxon>Metamonada</taxon>
        <taxon>Diplomonadida</taxon>
        <taxon>Hexamitidae</taxon>
        <taxon>Giardiinae</taxon>
        <taxon>Giardia</taxon>
    </lineage>
</organism>
<dbReference type="VEuPathDB" id="GiardiaDB:DHA2_150483"/>
<feature type="non-terminal residue" evidence="3">
    <location>
        <position position="1"/>
    </location>
</feature>
<evidence type="ECO:0000259" key="2">
    <source>
        <dbReference type="SMART" id="SM00181"/>
    </source>
</evidence>
<feature type="transmembrane region" description="Helical" evidence="1">
    <location>
        <begin position="678"/>
        <end position="702"/>
    </location>
</feature>
<comment type="caution">
    <text evidence="3">The sequence shown here is derived from an EMBL/GenBank/DDBJ whole genome shotgun (WGS) entry which is preliminary data.</text>
</comment>
<dbReference type="InterPro" id="IPR005127">
    <property type="entry name" value="Giardia_VSP"/>
</dbReference>
<evidence type="ECO:0000313" key="4">
    <source>
        <dbReference type="Proteomes" id="UP000018320"/>
    </source>
</evidence>